<dbReference type="InterPro" id="IPR006260">
    <property type="entry name" value="TonB/TolA_C"/>
</dbReference>
<dbReference type="GO" id="GO:0031992">
    <property type="term" value="F:energy transducer activity"/>
    <property type="evidence" value="ECO:0007669"/>
    <property type="project" value="TreeGrafter"/>
</dbReference>
<dbReference type="AlphaFoldDB" id="A0A917GWL4"/>
<sequence length="243" mass="27357">MEPKKNPKIAVGRNSGLYFALGLNVMLLFTYLTLEHKTYETTNTTIENIQMEDLFEEDIPITDLNTPPPPPPPPVLSAPETITVVEDAKEIEETVLESTETDQEEKIEERIVEVEEVLVEEVEEDISVPFSVVEKVPIFPGCIGTTNQELKDCFSKKINDHIIKNFRYPEAALELGVYGRVIVLFVVDKDGNVSHIKSRGPDKMLEKEAERIIGLLPKMKPGLQRGNPVTVPYSIPVNFQIQN</sequence>
<keyword evidence="3" id="KW-0813">Transport</keyword>
<protein>
    <submittedName>
        <fullName evidence="12">Protein TonB</fullName>
    </submittedName>
</protein>
<dbReference type="Proteomes" id="UP000625976">
    <property type="component" value="Unassembled WGS sequence"/>
</dbReference>
<gene>
    <name evidence="12" type="ORF">GCM10010976_31760</name>
</gene>
<evidence type="ECO:0000313" key="13">
    <source>
        <dbReference type="Proteomes" id="UP000625976"/>
    </source>
</evidence>
<evidence type="ECO:0000256" key="10">
    <source>
        <dbReference type="SAM" id="Phobius"/>
    </source>
</evidence>
<keyword evidence="13" id="KW-1185">Reference proteome</keyword>
<evidence type="ECO:0000313" key="12">
    <source>
        <dbReference type="EMBL" id="GGG58620.1"/>
    </source>
</evidence>
<comment type="subcellular location">
    <subcellularLocation>
        <location evidence="1">Cell inner membrane</location>
        <topology evidence="1">Single-pass membrane protein</topology>
        <orientation evidence="1">Periplasmic side</orientation>
    </subcellularLocation>
</comment>
<accession>A0A917GWL4</accession>
<evidence type="ECO:0000256" key="6">
    <source>
        <dbReference type="ARBA" id="ARBA00022692"/>
    </source>
</evidence>
<evidence type="ECO:0000256" key="7">
    <source>
        <dbReference type="ARBA" id="ARBA00022927"/>
    </source>
</evidence>
<evidence type="ECO:0000256" key="3">
    <source>
        <dbReference type="ARBA" id="ARBA00022448"/>
    </source>
</evidence>
<reference evidence="12" key="1">
    <citation type="journal article" date="2014" name="Int. J. Syst. Evol. Microbiol.">
        <title>Complete genome sequence of Corynebacterium casei LMG S-19264T (=DSM 44701T), isolated from a smear-ripened cheese.</title>
        <authorList>
            <consortium name="US DOE Joint Genome Institute (JGI-PGF)"/>
            <person name="Walter F."/>
            <person name="Albersmeier A."/>
            <person name="Kalinowski J."/>
            <person name="Ruckert C."/>
        </authorList>
    </citation>
    <scope>NUCLEOTIDE SEQUENCE</scope>
    <source>
        <strain evidence="12">CGMCC 1.12751</strain>
    </source>
</reference>
<dbReference type="Gene3D" id="3.30.1150.10">
    <property type="match status" value="1"/>
</dbReference>
<dbReference type="GO" id="GO:0015031">
    <property type="term" value="P:protein transport"/>
    <property type="evidence" value="ECO:0007669"/>
    <property type="project" value="UniProtKB-KW"/>
</dbReference>
<evidence type="ECO:0000259" key="11">
    <source>
        <dbReference type="PROSITE" id="PS52015"/>
    </source>
</evidence>
<reference evidence="12" key="2">
    <citation type="submission" date="2020-09" db="EMBL/GenBank/DDBJ databases">
        <authorList>
            <person name="Sun Q."/>
            <person name="Zhou Y."/>
        </authorList>
    </citation>
    <scope>NUCLEOTIDE SEQUENCE</scope>
    <source>
        <strain evidence="12">CGMCC 1.12751</strain>
    </source>
</reference>
<keyword evidence="6 10" id="KW-0812">Transmembrane</keyword>
<feature type="transmembrane region" description="Helical" evidence="10">
    <location>
        <begin position="16"/>
        <end position="34"/>
    </location>
</feature>
<evidence type="ECO:0000256" key="2">
    <source>
        <dbReference type="ARBA" id="ARBA00006555"/>
    </source>
</evidence>
<evidence type="ECO:0000256" key="9">
    <source>
        <dbReference type="ARBA" id="ARBA00023136"/>
    </source>
</evidence>
<dbReference type="GO" id="GO:0098797">
    <property type="term" value="C:plasma membrane protein complex"/>
    <property type="evidence" value="ECO:0007669"/>
    <property type="project" value="TreeGrafter"/>
</dbReference>
<evidence type="ECO:0000256" key="4">
    <source>
        <dbReference type="ARBA" id="ARBA00022475"/>
    </source>
</evidence>
<dbReference type="GO" id="GO:0055085">
    <property type="term" value="P:transmembrane transport"/>
    <property type="evidence" value="ECO:0007669"/>
    <property type="project" value="InterPro"/>
</dbReference>
<feature type="domain" description="TonB C-terminal" evidence="11">
    <location>
        <begin position="153"/>
        <end position="243"/>
    </location>
</feature>
<evidence type="ECO:0000256" key="1">
    <source>
        <dbReference type="ARBA" id="ARBA00004383"/>
    </source>
</evidence>
<dbReference type="PROSITE" id="PS52015">
    <property type="entry name" value="TONB_CTD"/>
    <property type="match status" value="1"/>
</dbReference>
<dbReference type="EMBL" id="BMFQ01000004">
    <property type="protein sequence ID" value="GGG58620.1"/>
    <property type="molecule type" value="Genomic_DNA"/>
</dbReference>
<dbReference type="NCBIfam" id="TIGR01352">
    <property type="entry name" value="tonB_Cterm"/>
    <property type="match status" value="1"/>
</dbReference>
<evidence type="ECO:0000256" key="5">
    <source>
        <dbReference type="ARBA" id="ARBA00022519"/>
    </source>
</evidence>
<evidence type="ECO:0000256" key="8">
    <source>
        <dbReference type="ARBA" id="ARBA00022989"/>
    </source>
</evidence>
<comment type="caution">
    <text evidence="12">The sequence shown here is derived from an EMBL/GenBank/DDBJ whole genome shotgun (WGS) entry which is preliminary data.</text>
</comment>
<dbReference type="InterPro" id="IPR037682">
    <property type="entry name" value="TonB_C"/>
</dbReference>
<proteinExistence type="inferred from homology"/>
<keyword evidence="7" id="KW-0653">Protein transport</keyword>
<dbReference type="PANTHER" id="PTHR33446">
    <property type="entry name" value="PROTEIN TONB-RELATED"/>
    <property type="match status" value="1"/>
</dbReference>
<comment type="similarity">
    <text evidence="2">Belongs to the TonB family.</text>
</comment>
<organism evidence="12 13">
    <name type="scientific">Bizionia arctica</name>
    <dbReference type="NCBI Taxonomy" id="1495645"/>
    <lineage>
        <taxon>Bacteria</taxon>
        <taxon>Pseudomonadati</taxon>
        <taxon>Bacteroidota</taxon>
        <taxon>Flavobacteriia</taxon>
        <taxon>Flavobacteriales</taxon>
        <taxon>Flavobacteriaceae</taxon>
        <taxon>Bizionia</taxon>
    </lineage>
</organism>
<keyword evidence="9 10" id="KW-0472">Membrane</keyword>
<dbReference type="Pfam" id="PF03544">
    <property type="entry name" value="TonB_C"/>
    <property type="match status" value="1"/>
</dbReference>
<dbReference type="PANTHER" id="PTHR33446:SF2">
    <property type="entry name" value="PROTEIN TONB"/>
    <property type="match status" value="1"/>
</dbReference>
<dbReference type="InterPro" id="IPR051045">
    <property type="entry name" value="TonB-dependent_transducer"/>
</dbReference>
<keyword evidence="5" id="KW-0997">Cell inner membrane</keyword>
<keyword evidence="8 10" id="KW-1133">Transmembrane helix</keyword>
<dbReference type="RefSeq" id="WP_188466667.1">
    <property type="nucleotide sequence ID" value="NZ_BMFQ01000004.1"/>
</dbReference>
<keyword evidence="4" id="KW-1003">Cell membrane</keyword>
<dbReference type="SUPFAM" id="SSF74653">
    <property type="entry name" value="TolA/TonB C-terminal domain"/>
    <property type="match status" value="1"/>
</dbReference>
<name>A0A917GWL4_9FLAO</name>